<protein>
    <recommendedName>
        <fullName evidence="2">protein kinase C</fullName>
        <ecNumber evidence="2">2.7.11.13</ecNumber>
    </recommendedName>
</protein>
<dbReference type="InterPro" id="IPR000961">
    <property type="entry name" value="AGC-kinase_C"/>
</dbReference>
<dbReference type="Gene3D" id="3.30.200.20">
    <property type="entry name" value="Phosphorylase Kinase, domain 1"/>
    <property type="match status" value="1"/>
</dbReference>
<dbReference type="GO" id="GO:0004697">
    <property type="term" value="F:diacylglycerol-dependent serine/threonine kinase activity"/>
    <property type="evidence" value="ECO:0007669"/>
    <property type="project" value="UniProtKB-EC"/>
</dbReference>
<keyword evidence="5" id="KW-0808">Transferase</keyword>
<dbReference type="PROSITE" id="PS51285">
    <property type="entry name" value="AGC_KINASE_CTER"/>
    <property type="match status" value="1"/>
</dbReference>
<comment type="caution">
    <text evidence="17">The sequence shown here is derived from an EMBL/GenBank/DDBJ whole genome shotgun (WGS) entry which is preliminary data.</text>
</comment>
<dbReference type="PROSITE" id="PS00479">
    <property type="entry name" value="ZF_DAG_PE_1"/>
    <property type="match status" value="1"/>
</dbReference>
<dbReference type="Pfam" id="PF00130">
    <property type="entry name" value="C1_1"/>
    <property type="match status" value="1"/>
</dbReference>
<evidence type="ECO:0000313" key="17">
    <source>
        <dbReference type="EMBL" id="EPR79174.1"/>
    </source>
</evidence>
<evidence type="ECO:0000256" key="3">
    <source>
        <dbReference type="ARBA" id="ARBA00022527"/>
    </source>
</evidence>
<dbReference type="SUPFAM" id="SSF56112">
    <property type="entry name" value="Protein kinase-like (PK-like)"/>
    <property type="match status" value="1"/>
</dbReference>
<keyword evidence="11 12" id="KW-0067">ATP-binding</keyword>
<organism evidence="17 18">
    <name type="scientific">Spraguea lophii (strain 42_110)</name>
    <name type="common">Microsporidian parasite</name>
    <dbReference type="NCBI Taxonomy" id="1358809"/>
    <lineage>
        <taxon>Eukaryota</taxon>
        <taxon>Fungi</taxon>
        <taxon>Fungi incertae sedis</taxon>
        <taxon>Microsporidia</taxon>
        <taxon>Spragueidae</taxon>
        <taxon>Spraguea</taxon>
    </lineage>
</organism>
<dbReference type="PANTHER" id="PTHR24351">
    <property type="entry name" value="RIBOSOMAL PROTEIN S6 KINASE"/>
    <property type="match status" value="1"/>
</dbReference>
<dbReference type="HOGENOM" id="CLU_000288_54_5_1"/>
<dbReference type="InterPro" id="IPR017441">
    <property type="entry name" value="Protein_kinase_ATP_BS"/>
</dbReference>
<comment type="similarity">
    <text evidence="1">Belongs to the protein kinase superfamily. AGC Ser/Thr protein kinase family. PKC subfamily.</text>
</comment>
<evidence type="ECO:0000256" key="4">
    <source>
        <dbReference type="ARBA" id="ARBA00022553"/>
    </source>
</evidence>
<dbReference type="SMART" id="SM00220">
    <property type="entry name" value="S_TKc"/>
    <property type="match status" value="1"/>
</dbReference>
<feature type="domain" description="Phorbol-ester/DAG-type" evidence="15">
    <location>
        <begin position="265"/>
        <end position="314"/>
    </location>
</feature>
<dbReference type="AlphaFoldDB" id="S7XJH3"/>
<dbReference type="PROSITE" id="PS50011">
    <property type="entry name" value="PROTEIN_KINASE_DOM"/>
    <property type="match status" value="1"/>
</dbReference>
<evidence type="ECO:0000313" key="18">
    <source>
        <dbReference type="Proteomes" id="UP000014978"/>
    </source>
</evidence>
<dbReference type="CDD" id="cd00029">
    <property type="entry name" value="C1"/>
    <property type="match status" value="2"/>
</dbReference>
<keyword evidence="7 12" id="KW-0547">Nucleotide-binding</keyword>
<dbReference type="InParanoid" id="S7XJH3"/>
<name>S7XJH3_SPRLO</name>
<feature type="domain" description="AGC-kinase C-terminal" evidence="16">
    <location>
        <begin position="675"/>
        <end position="728"/>
    </location>
</feature>
<gene>
    <name evidence="17" type="ORF">SLOPH_1628</name>
</gene>
<feature type="coiled-coil region" evidence="13">
    <location>
        <begin position="43"/>
        <end position="96"/>
    </location>
</feature>
<keyword evidence="4" id="KW-0597">Phosphoprotein</keyword>
<dbReference type="PROSITE" id="PS00108">
    <property type="entry name" value="PROTEIN_KINASE_ST"/>
    <property type="match status" value="1"/>
</dbReference>
<dbReference type="Pfam" id="PF00069">
    <property type="entry name" value="Pkinase"/>
    <property type="match status" value="1"/>
</dbReference>
<evidence type="ECO:0000259" key="14">
    <source>
        <dbReference type="PROSITE" id="PS50011"/>
    </source>
</evidence>
<feature type="domain" description="Protein kinase" evidence="14">
    <location>
        <begin position="415"/>
        <end position="674"/>
    </location>
</feature>
<evidence type="ECO:0000256" key="9">
    <source>
        <dbReference type="ARBA" id="ARBA00022777"/>
    </source>
</evidence>
<evidence type="ECO:0000259" key="16">
    <source>
        <dbReference type="PROSITE" id="PS51285"/>
    </source>
</evidence>
<keyword evidence="18" id="KW-1185">Reference proteome</keyword>
<dbReference type="FunFam" id="1.10.510.10:FF:000210">
    <property type="entry name" value="Non-specific serine/threonine protein kinase"/>
    <property type="match status" value="1"/>
</dbReference>
<dbReference type="PROSITE" id="PS00107">
    <property type="entry name" value="PROTEIN_KINASE_ATP"/>
    <property type="match status" value="1"/>
</dbReference>
<dbReference type="SMART" id="SM00109">
    <property type="entry name" value="C1"/>
    <property type="match status" value="2"/>
</dbReference>
<keyword evidence="9 17" id="KW-0418">Kinase</keyword>
<evidence type="ECO:0000256" key="10">
    <source>
        <dbReference type="ARBA" id="ARBA00022833"/>
    </source>
</evidence>
<dbReference type="FunCoup" id="S7XJH3">
    <property type="interactions" value="80"/>
</dbReference>
<dbReference type="EMBL" id="ATCN01000370">
    <property type="protein sequence ID" value="EPR79174.1"/>
    <property type="molecule type" value="Genomic_DNA"/>
</dbReference>
<evidence type="ECO:0000256" key="2">
    <source>
        <dbReference type="ARBA" id="ARBA00012429"/>
    </source>
</evidence>
<keyword evidence="8" id="KW-0863">Zinc-finger</keyword>
<keyword evidence="10" id="KW-0862">Zinc</keyword>
<keyword evidence="6" id="KW-0479">Metal-binding</keyword>
<evidence type="ECO:0000259" key="15">
    <source>
        <dbReference type="PROSITE" id="PS50081"/>
    </source>
</evidence>
<dbReference type="OrthoDB" id="63267at2759"/>
<reference evidence="18" key="1">
    <citation type="journal article" date="2013" name="PLoS Genet.">
        <title>The genome of Spraguea lophii and the basis of host-microsporidian interactions.</title>
        <authorList>
            <person name="Campbell S.E."/>
            <person name="Williams T.A."/>
            <person name="Yousuf A."/>
            <person name="Soanes D.M."/>
            <person name="Paszkiewicz K.H."/>
            <person name="Williams B.A.P."/>
        </authorList>
    </citation>
    <scope>NUCLEOTIDE SEQUENCE [LARGE SCALE GENOMIC DNA]</scope>
    <source>
        <strain evidence="18">42_110</strain>
    </source>
</reference>
<dbReference type="PROSITE" id="PS50081">
    <property type="entry name" value="ZF_DAG_PE_2"/>
    <property type="match status" value="2"/>
</dbReference>
<sequence>MNQCLIYKYKIFVYGEHMVDNTADLKMLKSLKALVSKLDGKQKESAEYRIRELEKKIENEKCNKIDTISLNELVTKDELEQKIAKEYKIIDGYEKMMKIDKTLEESLLNKKILSEKKITLLKTEMKNLKPSEKAEEEKETKRFSKTSGTVRINISSFVSDPLYECHSIAIYLDSILKETIPSTFRGEKQLTLENNAEIEIILIGVDDVLLGMLFLPCEYFINYKVEKQLNFNFSGSASLYSSVQFQRELKLLRKNAEIICVFKEGHTLENFYSISPYYCCVCDNLASLFREAYRCGKCKFTCHKKCANFILFNCLCTAVANVKEATKRYNIPHKLVEGRGSGLRFCGHCGSRIKSGEASVECNKCKKNYHKECSSMLFNSCGIEYDLRKGMAAFKPPLLETKEEDKEITVDLNSFSLVKVLGRGSFGKVMLAHHKIDKTVVAIKILKKEMVVNANNIMYLELERKVLKQVSTANHPFLMQMKYCFQDPQNVYFGTEFLSGGDLFYHALQGEFSLNRVKQYACEILLGIGYLHSQNIVYRDLKLDNVLLDNDGHVKIADFGLCKENVGPHTITYTLCGTPDTLAPEVISEKGYTKDCDWWSYGVVLYELSQNEPPFNGATTKELTSNIMKGEIEFNAKIEDDLKDLILKLLERDYKKRLGTGEADYKSIQQLPYFADVNWDDVSNRKLKPEFVPGGGTDCFDEEFTDEPIIVTPSSSLREYDKYFANFH</sequence>
<dbReference type="InterPro" id="IPR046349">
    <property type="entry name" value="C1-like_sf"/>
</dbReference>
<keyword evidence="13" id="KW-0175">Coiled coil</keyword>
<evidence type="ECO:0000256" key="11">
    <source>
        <dbReference type="ARBA" id="ARBA00022840"/>
    </source>
</evidence>
<feature type="binding site" evidence="12">
    <location>
        <position position="444"/>
    </location>
    <ligand>
        <name>ATP</name>
        <dbReference type="ChEBI" id="CHEBI:30616"/>
    </ligand>
</feature>
<dbReference type="VEuPathDB" id="MicrosporidiaDB:SLOPH_1628"/>
<evidence type="ECO:0000256" key="6">
    <source>
        <dbReference type="ARBA" id="ARBA00022723"/>
    </source>
</evidence>
<dbReference type="GO" id="GO:0005524">
    <property type="term" value="F:ATP binding"/>
    <property type="evidence" value="ECO:0007669"/>
    <property type="project" value="UniProtKB-UniRule"/>
</dbReference>
<accession>S7XJH3</accession>
<dbReference type="Gene3D" id="1.10.510.10">
    <property type="entry name" value="Transferase(Phosphotransferase) domain 1"/>
    <property type="match status" value="1"/>
</dbReference>
<dbReference type="STRING" id="1358809.S7XJH3"/>
<evidence type="ECO:0000256" key="13">
    <source>
        <dbReference type="SAM" id="Coils"/>
    </source>
</evidence>
<dbReference type="EC" id="2.7.11.13" evidence="2"/>
<evidence type="ECO:0000256" key="5">
    <source>
        <dbReference type="ARBA" id="ARBA00022679"/>
    </source>
</evidence>
<dbReference type="SUPFAM" id="SSF57889">
    <property type="entry name" value="Cysteine-rich domain"/>
    <property type="match status" value="2"/>
</dbReference>
<evidence type="ECO:0000256" key="12">
    <source>
        <dbReference type="PROSITE-ProRule" id="PRU10141"/>
    </source>
</evidence>
<evidence type="ECO:0000256" key="8">
    <source>
        <dbReference type="ARBA" id="ARBA00022771"/>
    </source>
</evidence>
<evidence type="ECO:0000256" key="7">
    <source>
        <dbReference type="ARBA" id="ARBA00022741"/>
    </source>
</evidence>
<dbReference type="InterPro" id="IPR002219">
    <property type="entry name" value="PKC_DAG/PE"/>
</dbReference>
<dbReference type="GO" id="GO:0008270">
    <property type="term" value="F:zinc ion binding"/>
    <property type="evidence" value="ECO:0007669"/>
    <property type="project" value="UniProtKB-KW"/>
</dbReference>
<keyword evidence="3 17" id="KW-0723">Serine/threonine-protein kinase</keyword>
<dbReference type="OMA" id="MTKNPNM"/>
<dbReference type="InterPro" id="IPR011009">
    <property type="entry name" value="Kinase-like_dom_sf"/>
</dbReference>
<dbReference type="Proteomes" id="UP000014978">
    <property type="component" value="Unassembled WGS sequence"/>
</dbReference>
<feature type="domain" description="Phorbol-ester/DAG-type" evidence="15">
    <location>
        <begin position="332"/>
        <end position="381"/>
    </location>
</feature>
<dbReference type="InterPro" id="IPR000719">
    <property type="entry name" value="Prot_kinase_dom"/>
</dbReference>
<evidence type="ECO:0000256" key="1">
    <source>
        <dbReference type="ARBA" id="ARBA00005490"/>
    </source>
</evidence>
<dbReference type="Gene3D" id="3.30.60.20">
    <property type="match status" value="2"/>
</dbReference>
<proteinExistence type="inferred from homology"/>
<dbReference type="InterPro" id="IPR008271">
    <property type="entry name" value="Ser/Thr_kinase_AS"/>
</dbReference>